<dbReference type="Proteomes" id="UP001415857">
    <property type="component" value="Unassembled WGS sequence"/>
</dbReference>
<feature type="region of interest" description="Disordered" evidence="1">
    <location>
        <begin position="1"/>
        <end position="25"/>
    </location>
</feature>
<evidence type="ECO:0000256" key="1">
    <source>
        <dbReference type="SAM" id="MobiDB-lite"/>
    </source>
</evidence>
<evidence type="ECO:0000313" key="3">
    <source>
        <dbReference type="Proteomes" id="UP001415857"/>
    </source>
</evidence>
<proteinExistence type="predicted"/>
<comment type="caution">
    <text evidence="2">The sequence shown here is derived from an EMBL/GenBank/DDBJ whole genome shotgun (WGS) entry which is preliminary data.</text>
</comment>
<protein>
    <submittedName>
        <fullName evidence="2">Uncharacterized protein</fullName>
    </submittedName>
</protein>
<dbReference type="PANTHER" id="PTHR33527:SF45">
    <property type="entry name" value="RRM DOMAIN-CONTAINING PROTEIN"/>
    <property type="match status" value="1"/>
</dbReference>
<organism evidence="2 3">
    <name type="scientific">Liquidambar formosana</name>
    <name type="common">Formosan gum</name>
    <dbReference type="NCBI Taxonomy" id="63359"/>
    <lineage>
        <taxon>Eukaryota</taxon>
        <taxon>Viridiplantae</taxon>
        <taxon>Streptophyta</taxon>
        <taxon>Embryophyta</taxon>
        <taxon>Tracheophyta</taxon>
        <taxon>Spermatophyta</taxon>
        <taxon>Magnoliopsida</taxon>
        <taxon>eudicotyledons</taxon>
        <taxon>Gunneridae</taxon>
        <taxon>Pentapetalae</taxon>
        <taxon>Saxifragales</taxon>
        <taxon>Altingiaceae</taxon>
        <taxon>Liquidambar</taxon>
    </lineage>
</organism>
<keyword evidence="3" id="KW-1185">Reference proteome</keyword>
<dbReference type="EMBL" id="JBBPBK010000012">
    <property type="protein sequence ID" value="KAK9273946.1"/>
    <property type="molecule type" value="Genomic_DNA"/>
</dbReference>
<sequence>MMSAPEDSNKRATLSSSGVDGSEVFDAPTAQRVQSKLNPFANEWNPISEQLPEEDRCLYVTFSKGFPLTEAQISHFFAQKFGPCVERVYVHRPSESWKNPPLFGKVVFNKS</sequence>
<dbReference type="PANTHER" id="PTHR33527">
    <property type="entry name" value="OS07G0274300 PROTEIN"/>
    <property type="match status" value="1"/>
</dbReference>
<name>A0AAP0RBF7_LIQFO</name>
<reference evidence="2 3" key="1">
    <citation type="journal article" date="2024" name="Plant J.">
        <title>Genome sequences and population genomics reveal climatic adaptation and genomic divergence between two closely related sweetgum species.</title>
        <authorList>
            <person name="Xu W.Q."/>
            <person name="Ren C.Q."/>
            <person name="Zhang X.Y."/>
            <person name="Comes H.P."/>
            <person name="Liu X.H."/>
            <person name="Li Y.G."/>
            <person name="Kettle C.J."/>
            <person name="Jalonen R."/>
            <person name="Gaisberger H."/>
            <person name="Ma Y.Z."/>
            <person name="Qiu Y.X."/>
        </authorList>
    </citation>
    <scope>NUCLEOTIDE SEQUENCE [LARGE SCALE GENOMIC DNA]</scope>
    <source>
        <strain evidence="2">Hangzhou</strain>
    </source>
</reference>
<dbReference type="AlphaFoldDB" id="A0AAP0RBF7"/>
<gene>
    <name evidence="2" type="ORF">L1049_018758</name>
</gene>
<evidence type="ECO:0000313" key="2">
    <source>
        <dbReference type="EMBL" id="KAK9273946.1"/>
    </source>
</evidence>
<accession>A0AAP0RBF7</accession>